<protein>
    <submittedName>
        <fullName evidence="2">XdhC family protein</fullName>
    </submittedName>
</protein>
<sequence>MMTEPSVLPLAAQYLAQDTPFVVVTVIRAASPTSAYVGAQALVDGAGTLHGWVGGGCAQGVVITAALQVLQSGEARLIRISNDGSLSPADVEQHAMPCASNGSLELFLQSMATAPLLVVLGTTPAAQECRVLGQRMGLRVAGDGLDLATLNTLQPRYVLVATQGDGDEAALDAALRSSAVSVLMIASARKANQLRQAMQVRGIPAARIAALHAPAGPDIHAHTPVEIALAAIAAVVTLRRAGAPVSAFDVQPLPALPANLYINPVCGKVIDQATAKHVIELGGMTHYFCCDGCKVKFDLAPDKYLAIARTTSTGVTA</sequence>
<dbReference type="Pfam" id="PF04945">
    <property type="entry name" value="YHS"/>
    <property type="match status" value="1"/>
</dbReference>
<dbReference type="Gene3D" id="3.40.50.720">
    <property type="entry name" value="NAD(P)-binding Rossmann-like Domain"/>
    <property type="match status" value="1"/>
</dbReference>
<organism evidence="2 3">
    <name type="scientific">Actimicrobium antarcticum</name>
    <dbReference type="NCBI Taxonomy" id="1051899"/>
    <lineage>
        <taxon>Bacteria</taxon>
        <taxon>Pseudomonadati</taxon>
        <taxon>Pseudomonadota</taxon>
        <taxon>Betaproteobacteria</taxon>
        <taxon>Burkholderiales</taxon>
        <taxon>Oxalobacteraceae</taxon>
        <taxon>Actimicrobium</taxon>
    </lineage>
</organism>
<dbReference type="InterPro" id="IPR009078">
    <property type="entry name" value="Ferritin-like_SF"/>
</dbReference>
<keyword evidence="3" id="KW-1185">Reference proteome</keyword>
<dbReference type="PANTHER" id="PTHR30388:SF4">
    <property type="entry name" value="MOLYBDENUM COFACTOR INSERTION CHAPERONE PAOD"/>
    <property type="match status" value="1"/>
</dbReference>
<dbReference type="PANTHER" id="PTHR30388">
    <property type="entry name" value="ALDEHYDE OXIDOREDUCTASE MOLYBDENUM COFACTOR ASSEMBLY PROTEIN"/>
    <property type="match status" value="1"/>
</dbReference>
<dbReference type="InterPro" id="IPR027051">
    <property type="entry name" value="XdhC_Rossmann_dom"/>
</dbReference>
<evidence type="ECO:0000313" key="2">
    <source>
        <dbReference type="EMBL" id="GAA4022479.1"/>
    </source>
</evidence>
<dbReference type="InterPro" id="IPR003777">
    <property type="entry name" value="XdhC_CoxI"/>
</dbReference>
<dbReference type="InterPro" id="IPR007029">
    <property type="entry name" value="YHS_dom"/>
</dbReference>
<dbReference type="RefSeq" id="WP_344763122.1">
    <property type="nucleotide sequence ID" value="NZ_BAAAZE010000008.1"/>
</dbReference>
<accession>A0ABP7T879</accession>
<dbReference type="Pfam" id="PF13478">
    <property type="entry name" value="XdhC_C"/>
    <property type="match status" value="1"/>
</dbReference>
<dbReference type="SUPFAM" id="SSF47240">
    <property type="entry name" value="Ferritin-like"/>
    <property type="match status" value="1"/>
</dbReference>
<proteinExistence type="predicted"/>
<comment type="caution">
    <text evidence="2">The sequence shown here is derived from an EMBL/GenBank/DDBJ whole genome shotgun (WGS) entry which is preliminary data.</text>
</comment>
<dbReference type="InterPro" id="IPR011017">
    <property type="entry name" value="TRASH_dom"/>
</dbReference>
<dbReference type="Pfam" id="PF02625">
    <property type="entry name" value="XdhC_CoxI"/>
    <property type="match status" value="1"/>
</dbReference>
<gene>
    <name evidence="2" type="ORF">GCM10022212_19620</name>
</gene>
<dbReference type="EMBL" id="BAAAZE010000008">
    <property type="protein sequence ID" value="GAA4022479.1"/>
    <property type="molecule type" value="Genomic_DNA"/>
</dbReference>
<evidence type="ECO:0000259" key="1">
    <source>
        <dbReference type="SMART" id="SM00746"/>
    </source>
</evidence>
<dbReference type="SMART" id="SM00746">
    <property type="entry name" value="TRASH"/>
    <property type="match status" value="1"/>
</dbReference>
<dbReference type="Gene3D" id="1.10.620.20">
    <property type="entry name" value="Ribonucleotide Reductase, subunit A"/>
    <property type="match status" value="1"/>
</dbReference>
<feature type="domain" description="TRASH" evidence="1">
    <location>
        <begin position="263"/>
        <end position="301"/>
    </location>
</feature>
<dbReference type="Proteomes" id="UP001501353">
    <property type="component" value="Unassembled WGS sequence"/>
</dbReference>
<name>A0ABP7T879_9BURK</name>
<evidence type="ECO:0000313" key="3">
    <source>
        <dbReference type="Proteomes" id="UP001501353"/>
    </source>
</evidence>
<dbReference type="InterPro" id="IPR012348">
    <property type="entry name" value="RNR-like"/>
</dbReference>
<dbReference type="InterPro" id="IPR052698">
    <property type="entry name" value="MoCofactor_Util/Proc"/>
</dbReference>
<reference evidence="3" key="1">
    <citation type="journal article" date="2019" name="Int. J. Syst. Evol. Microbiol.">
        <title>The Global Catalogue of Microorganisms (GCM) 10K type strain sequencing project: providing services to taxonomists for standard genome sequencing and annotation.</title>
        <authorList>
            <consortium name="The Broad Institute Genomics Platform"/>
            <consortium name="The Broad Institute Genome Sequencing Center for Infectious Disease"/>
            <person name="Wu L."/>
            <person name="Ma J."/>
        </authorList>
    </citation>
    <scope>NUCLEOTIDE SEQUENCE [LARGE SCALE GENOMIC DNA]</scope>
    <source>
        <strain evidence="3">JCM 16673</strain>
    </source>
</reference>